<dbReference type="GO" id="GO:0006313">
    <property type="term" value="P:DNA transposition"/>
    <property type="evidence" value="ECO:0007669"/>
    <property type="project" value="InterPro"/>
</dbReference>
<comment type="caution">
    <text evidence="2">The sequence shown here is derived from an EMBL/GenBank/DDBJ whole genome shotgun (WGS) entry which is preliminary data.</text>
</comment>
<dbReference type="EMBL" id="QASA01000001">
    <property type="protein sequence ID" value="RDC65349.1"/>
    <property type="molecule type" value="Genomic_DNA"/>
</dbReference>
<dbReference type="PANTHER" id="PTHR36966:SF1">
    <property type="entry name" value="REP-ASSOCIATED TYROSINE TRANSPOSASE"/>
    <property type="match status" value="1"/>
</dbReference>
<keyword evidence="3" id="KW-1185">Reference proteome</keyword>
<dbReference type="InterPro" id="IPR052715">
    <property type="entry name" value="RAYT_transposase"/>
</dbReference>
<sequence>MVYKEHKQYRLPGYKYDATGIYFVTICVKDRLPVLSTVGTCRGTFLPSRGMFSHDRTLLPENNIALSTCKTLLPDNYQDQNAIELILSPIGEVAQHFWQEIPNRFPAASLDEWVIMPDHVHGLIQLGDGLETGKKENAENVPQGEHAPRRVPTEKGLQPLKRGSLSSIVNHFKGNVKRWCNQNGYEEFAWQPRFYDHIVRNDQDLIRIREYIRQNPERWLIKDNP</sequence>
<proteinExistence type="predicted"/>
<evidence type="ECO:0000313" key="2">
    <source>
        <dbReference type="EMBL" id="RDC65349.1"/>
    </source>
</evidence>
<dbReference type="PANTHER" id="PTHR36966">
    <property type="entry name" value="REP-ASSOCIATED TYROSINE TRANSPOSASE"/>
    <property type="match status" value="1"/>
</dbReference>
<dbReference type="AlphaFoldDB" id="A0A369QR91"/>
<reference evidence="2 3" key="1">
    <citation type="submission" date="2018-04" db="EMBL/GenBank/DDBJ databases">
        <title>Adhaeribacter sp. HMF7616 genome sequencing and assembly.</title>
        <authorList>
            <person name="Kang H."/>
            <person name="Kang J."/>
            <person name="Cha I."/>
            <person name="Kim H."/>
            <person name="Joh K."/>
        </authorList>
    </citation>
    <scope>NUCLEOTIDE SEQUENCE [LARGE SCALE GENOMIC DNA]</scope>
    <source>
        <strain evidence="2 3">HMF7616</strain>
    </source>
</reference>
<dbReference type="GO" id="GO:0004803">
    <property type="term" value="F:transposase activity"/>
    <property type="evidence" value="ECO:0007669"/>
    <property type="project" value="InterPro"/>
</dbReference>
<evidence type="ECO:0000313" key="3">
    <source>
        <dbReference type="Proteomes" id="UP000253919"/>
    </source>
</evidence>
<dbReference type="SUPFAM" id="SSF143422">
    <property type="entry name" value="Transposase IS200-like"/>
    <property type="match status" value="1"/>
</dbReference>
<dbReference type="Gene3D" id="3.30.70.1290">
    <property type="entry name" value="Transposase IS200-like"/>
    <property type="match status" value="1"/>
</dbReference>
<dbReference type="Proteomes" id="UP000253919">
    <property type="component" value="Unassembled WGS sequence"/>
</dbReference>
<accession>A0A369QR91</accession>
<dbReference type="GO" id="GO:0043565">
    <property type="term" value="F:sequence-specific DNA binding"/>
    <property type="evidence" value="ECO:0007669"/>
    <property type="project" value="TreeGrafter"/>
</dbReference>
<protein>
    <recommendedName>
        <fullName evidence="1">Transposase IS200-like domain-containing protein</fullName>
    </recommendedName>
</protein>
<gene>
    <name evidence="2" type="ORF">AHMF7616_03979</name>
</gene>
<dbReference type="InterPro" id="IPR002686">
    <property type="entry name" value="Transposase_17"/>
</dbReference>
<evidence type="ECO:0000259" key="1">
    <source>
        <dbReference type="SMART" id="SM01321"/>
    </source>
</evidence>
<organism evidence="2 3">
    <name type="scientific">Adhaeribacter pallidiroseus</name>
    <dbReference type="NCBI Taxonomy" id="2072847"/>
    <lineage>
        <taxon>Bacteria</taxon>
        <taxon>Pseudomonadati</taxon>
        <taxon>Bacteroidota</taxon>
        <taxon>Cytophagia</taxon>
        <taxon>Cytophagales</taxon>
        <taxon>Hymenobacteraceae</taxon>
        <taxon>Adhaeribacter</taxon>
    </lineage>
</organism>
<dbReference type="SMART" id="SM01321">
    <property type="entry name" value="Y1_Tnp"/>
    <property type="match status" value="1"/>
</dbReference>
<dbReference type="RefSeq" id="WP_158546206.1">
    <property type="nucleotide sequence ID" value="NZ_QASA01000001.1"/>
</dbReference>
<feature type="domain" description="Transposase IS200-like" evidence="1">
    <location>
        <begin position="18"/>
        <end position="215"/>
    </location>
</feature>
<name>A0A369QR91_9BACT</name>
<dbReference type="OrthoDB" id="9794403at2"/>
<dbReference type="InterPro" id="IPR036515">
    <property type="entry name" value="Transposase_17_sf"/>
</dbReference>